<dbReference type="RefSeq" id="WP_245710121.1">
    <property type="nucleotide sequence ID" value="NZ_FNCZ01000001.1"/>
</dbReference>
<dbReference type="EMBL" id="FNCZ01000001">
    <property type="protein sequence ID" value="SDG98687.1"/>
    <property type="molecule type" value="Genomic_DNA"/>
</dbReference>
<reference evidence="4" key="1">
    <citation type="submission" date="2016-10" db="EMBL/GenBank/DDBJ databases">
        <authorList>
            <person name="Varghese N."/>
            <person name="Submissions S."/>
        </authorList>
    </citation>
    <scope>NUCLEOTIDE SEQUENCE [LARGE SCALE GENOMIC DNA]</scope>
    <source>
        <strain evidence="4">DSM 15363</strain>
    </source>
</reference>
<dbReference type="InterPro" id="IPR036514">
    <property type="entry name" value="SGNH_hydro_sf"/>
</dbReference>
<accession>A0A1G7YQJ7</accession>
<name>A0A1G7YQJ7_9FLAO</name>
<evidence type="ECO:0000313" key="4">
    <source>
        <dbReference type="Proteomes" id="UP000199492"/>
    </source>
</evidence>
<organism evidence="3 4">
    <name type="scientific">Winogradskyella thalassocola</name>
    <dbReference type="NCBI Taxonomy" id="262004"/>
    <lineage>
        <taxon>Bacteria</taxon>
        <taxon>Pseudomonadati</taxon>
        <taxon>Bacteroidota</taxon>
        <taxon>Flavobacteriia</taxon>
        <taxon>Flavobacteriales</taxon>
        <taxon>Flavobacteriaceae</taxon>
        <taxon>Winogradskyella</taxon>
    </lineage>
</organism>
<dbReference type="Pfam" id="PF03629">
    <property type="entry name" value="SASA"/>
    <property type="match status" value="1"/>
</dbReference>
<keyword evidence="4" id="KW-1185">Reference proteome</keyword>
<proteinExistence type="predicted"/>
<feature type="domain" description="Sialate O-acetylesterase" evidence="2">
    <location>
        <begin position="103"/>
        <end position="351"/>
    </location>
</feature>
<dbReference type="Proteomes" id="UP000199492">
    <property type="component" value="Unassembled WGS sequence"/>
</dbReference>
<dbReference type="InterPro" id="IPR005181">
    <property type="entry name" value="SASA"/>
</dbReference>
<dbReference type="PANTHER" id="PTHR22901:SF0">
    <property type="entry name" value="SIALATE O-ACETYLESTERASE"/>
    <property type="match status" value="1"/>
</dbReference>
<keyword evidence="1" id="KW-0378">Hydrolase</keyword>
<dbReference type="SUPFAM" id="SSF52266">
    <property type="entry name" value="SGNH hydrolase"/>
    <property type="match status" value="1"/>
</dbReference>
<dbReference type="Gene3D" id="3.40.50.1110">
    <property type="entry name" value="SGNH hydrolase"/>
    <property type="match status" value="1"/>
</dbReference>
<dbReference type="GO" id="GO:0005975">
    <property type="term" value="P:carbohydrate metabolic process"/>
    <property type="evidence" value="ECO:0007669"/>
    <property type="project" value="TreeGrafter"/>
</dbReference>
<dbReference type="GO" id="GO:0001681">
    <property type="term" value="F:sialate O-acetylesterase activity"/>
    <property type="evidence" value="ECO:0007669"/>
    <property type="project" value="InterPro"/>
</dbReference>
<sequence>MKKGILYILLLMSNVMLANITLPSIFSDHMVLQQNEDVKFWGWAGPNETVEIKPSWTNEIYTVKATSDAKWELIVKTPKAGSTYSIIISGYNEIIINDVLIGEVWLCSGQSNMEMSASWGIENGEEAIAEANHPTIRFFKVEKSSADGPQDHIIGKWEICTSETMKDNSAVAYFFATQLQENIKNTPVGLIISAWGGTPAEIWIPEEVFENDKVLTEAANKLQPQDWGPTQPAKAFNAMIYPIAGYNLAGTLWYQGESNVGSLVYDKTLSALITSWRMLWEADFPFYIVQIAPYDDGYKHYGSVIIRDAQRKVANTIENVEIVVVSDISPTDDIHPKNKKSVGQRLANIALKKQYQAIDNLVEHPELERVVYNKENAVIHFKNADGLFIKGTASLFEIAGEDNVFYPAKTKLKDQTILVYSNKVKQPFSVRFAWGNALQSNVFNRADLPASSFTTEK</sequence>
<evidence type="ECO:0000256" key="1">
    <source>
        <dbReference type="ARBA" id="ARBA00022801"/>
    </source>
</evidence>
<dbReference type="STRING" id="262004.SAMN04489796_1011102"/>
<dbReference type="AlphaFoldDB" id="A0A1G7YQJ7"/>
<evidence type="ECO:0000313" key="3">
    <source>
        <dbReference type="EMBL" id="SDG98687.1"/>
    </source>
</evidence>
<protein>
    <submittedName>
        <fullName evidence="3">Sialate O-acetylesterase</fullName>
    </submittedName>
</protein>
<dbReference type="InterPro" id="IPR039329">
    <property type="entry name" value="SIAE"/>
</dbReference>
<gene>
    <name evidence="3" type="ORF">SAMN04489796_1011102</name>
</gene>
<evidence type="ECO:0000259" key="2">
    <source>
        <dbReference type="Pfam" id="PF03629"/>
    </source>
</evidence>
<dbReference type="PANTHER" id="PTHR22901">
    <property type="entry name" value="SIALATE O-ACETYLESTERASE"/>
    <property type="match status" value="1"/>
</dbReference>